<accession>A0A9W9WTR4</accession>
<reference evidence="1" key="1">
    <citation type="submission" date="2022-12" db="EMBL/GenBank/DDBJ databases">
        <authorList>
            <person name="Petersen C."/>
        </authorList>
    </citation>
    <scope>NUCLEOTIDE SEQUENCE</scope>
    <source>
        <strain evidence="1">IBT 30728</strain>
    </source>
</reference>
<dbReference type="RefSeq" id="XP_056786725.1">
    <property type="nucleotide sequence ID" value="XM_056937633.1"/>
</dbReference>
<evidence type="ECO:0000313" key="1">
    <source>
        <dbReference type="EMBL" id="KAJ5474967.1"/>
    </source>
</evidence>
<keyword evidence="2" id="KW-1185">Reference proteome</keyword>
<dbReference type="EMBL" id="JAPWDQ010000012">
    <property type="protein sequence ID" value="KAJ5474967.1"/>
    <property type="molecule type" value="Genomic_DNA"/>
</dbReference>
<reference evidence="1" key="2">
    <citation type="journal article" date="2023" name="IMA Fungus">
        <title>Comparative genomic study of the Penicillium genus elucidates a diverse pangenome and 15 lateral gene transfer events.</title>
        <authorList>
            <person name="Petersen C."/>
            <person name="Sorensen T."/>
            <person name="Nielsen M.R."/>
            <person name="Sondergaard T.E."/>
            <person name="Sorensen J.L."/>
            <person name="Fitzpatrick D.A."/>
            <person name="Frisvad J.C."/>
            <person name="Nielsen K.L."/>
        </authorList>
    </citation>
    <scope>NUCLEOTIDE SEQUENCE</scope>
    <source>
        <strain evidence="1">IBT 30728</strain>
    </source>
</reference>
<protein>
    <submittedName>
        <fullName evidence="1">Uncharacterized protein</fullName>
    </submittedName>
</protein>
<dbReference type="AlphaFoldDB" id="A0A9W9WTR4"/>
<sequence>MSLAVDMGLMLVATSNDTLVYAIEQGKSLVARVFPLTMSKLLPIAAHDHIAPSQHRRDSQKEADAND</sequence>
<dbReference type="Proteomes" id="UP001148312">
    <property type="component" value="Unassembled WGS sequence"/>
</dbReference>
<gene>
    <name evidence="1" type="ORF">N7539_008033</name>
</gene>
<organism evidence="1 2">
    <name type="scientific">Penicillium diatomitis</name>
    <dbReference type="NCBI Taxonomy" id="2819901"/>
    <lineage>
        <taxon>Eukaryota</taxon>
        <taxon>Fungi</taxon>
        <taxon>Dikarya</taxon>
        <taxon>Ascomycota</taxon>
        <taxon>Pezizomycotina</taxon>
        <taxon>Eurotiomycetes</taxon>
        <taxon>Eurotiomycetidae</taxon>
        <taxon>Eurotiales</taxon>
        <taxon>Aspergillaceae</taxon>
        <taxon>Penicillium</taxon>
    </lineage>
</organism>
<name>A0A9W9WTR4_9EURO</name>
<evidence type="ECO:0000313" key="2">
    <source>
        <dbReference type="Proteomes" id="UP001148312"/>
    </source>
</evidence>
<comment type="caution">
    <text evidence="1">The sequence shown here is derived from an EMBL/GenBank/DDBJ whole genome shotgun (WGS) entry which is preliminary data.</text>
</comment>
<proteinExistence type="predicted"/>
<dbReference type="GeneID" id="81627883"/>